<dbReference type="EMBL" id="CP099547">
    <property type="protein sequence ID" value="USR79375.1"/>
    <property type="molecule type" value="Genomic_DNA"/>
</dbReference>
<keyword evidence="2" id="KW-1185">Reference proteome</keyword>
<proteinExistence type="predicted"/>
<evidence type="ECO:0000313" key="1">
    <source>
        <dbReference type="EMBL" id="USR79375.1"/>
    </source>
</evidence>
<dbReference type="RefSeq" id="WP_252673247.1">
    <property type="nucleotide sequence ID" value="NZ_CP099547.1"/>
</dbReference>
<accession>A0ABY5AHA6</accession>
<name>A0ABY5AHA6_9ACTO</name>
<protein>
    <submittedName>
        <fullName evidence="1">Uncharacterized protein</fullName>
    </submittedName>
</protein>
<dbReference type="Proteomes" id="UP001056109">
    <property type="component" value="Chromosome"/>
</dbReference>
<gene>
    <name evidence="1" type="ORF">NG665_08405</name>
</gene>
<organism evidence="1 2">
    <name type="scientific">Arcanobacterium pinnipediorum</name>
    <dbReference type="NCBI Taxonomy" id="1503041"/>
    <lineage>
        <taxon>Bacteria</taxon>
        <taxon>Bacillati</taxon>
        <taxon>Actinomycetota</taxon>
        <taxon>Actinomycetes</taxon>
        <taxon>Actinomycetales</taxon>
        <taxon>Actinomycetaceae</taxon>
        <taxon>Arcanobacterium</taxon>
    </lineage>
</organism>
<reference evidence="1" key="1">
    <citation type="submission" date="2022-06" db="EMBL/GenBank/DDBJ databases">
        <title>Complete Genome Sequence of Arcanobacterium pinnipediorum strain DSM 28752 isolated from a harbour seal.</title>
        <authorList>
            <person name="Borowiak M."/>
            <person name="Kreitlow A."/>
            <person name="Alssahen M."/>
            <person name="Malorny B."/>
            <person name="Laemmler C."/>
            <person name="Prenger-Berninghoff E."/>
            <person name="Siebert U."/>
            <person name="Ploetz M."/>
            <person name="Abdulmawjood A."/>
        </authorList>
    </citation>
    <scope>NUCLEOTIDE SEQUENCE</scope>
    <source>
        <strain evidence="1">DSM 28752</strain>
    </source>
</reference>
<evidence type="ECO:0000313" key="2">
    <source>
        <dbReference type="Proteomes" id="UP001056109"/>
    </source>
</evidence>
<sequence length="70" mass="8087">MPRARGLKMRAPVDWKEARAHTPGLDDEMVEEFFTHQLPSSPLSPPPHLLEDGPRILPRRSIFTHADFTW</sequence>